<dbReference type="NCBIfam" id="TIGR02464">
    <property type="entry name" value="ribofla_fusion"/>
    <property type="match status" value="1"/>
</dbReference>
<keyword evidence="4" id="KW-1185">Reference proteome</keyword>
<feature type="compositionally biased region" description="Pro residues" evidence="1">
    <location>
        <begin position="22"/>
        <end position="46"/>
    </location>
</feature>
<dbReference type="InterPro" id="IPR012816">
    <property type="entry name" value="NADAR"/>
</dbReference>
<protein>
    <submittedName>
        <fullName evidence="3">DUF1768 domain-containing protein</fullName>
    </submittedName>
</protein>
<organism evidence="3 4">
    <name type="scientific">Mycena indigotica</name>
    <dbReference type="NCBI Taxonomy" id="2126181"/>
    <lineage>
        <taxon>Eukaryota</taxon>
        <taxon>Fungi</taxon>
        <taxon>Dikarya</taxon>
        <taxon>Basidiomycota</taxon>
        <taxon>Agaricomycotina</taxon>
        <taxon>Agaricomycetes</taxon>
        <taxon>Agaricomycetidae</taxon>
        <taxon>Agaricales</taxon>
        <taxon>Marasmiineae</taxon>
        <taxon>Mycenaceae</taxon>
        <taxon>Mycena</taxon>
    </lineage>
</organism>
<name>A0A8H6T5I9_9AGAR</name>
<dbReference type="OrthoDB" id="206452at2759"/>
<feature type="domain" description="NADAR" evidence="2">
    <location>
        <begin position="58"/>
        <end position="190"/>
    </location>
</feature>
<dbReference type="SUPFAM" id="SSF143990">
    <property type="entry name" value="YbiA-like"/>
    <property type="match status" value="1"/>
</dbReference>
<dbReference type="InterPro" id="IPR037238">
    <property type="entry name" value="YbiA-like_sf"/>
</dbReference>
<dbReference type="Pfam" id="PF08719">
    <property type="entry name" value="NADAR"/>
    <property type="match status" value="1"/>
</dbReference>
<dbReference type="Proteomes" id="UP000636479">
    <property type="component" value="Unassembled WGS sequence"/>
</dbReference>
<reference evidence="3" key="1">
    <citation type="submission" date="2020-05" db="EMBL/GenBank/DDBJ databases">
        <title>Mycena genomes resolve the evolution of fungal bioluminescence.</title>
        <authorList>
            <person name="Tsai I.J."/>
        </authorList>
    </citation>
    <scope>NUCLEOTIDE SEQUENCE</scope>
    <source>
        <strain evidence="3">171206Taipei</strain>
    </source>
</reference>
<dbReference type="Gene3D" id="1.10.357.40">
    <property type="entry name" value="YbiA-like"/>
    <property type="match status" value="1"/>
</dbReference>
<feature type="region of interest" description="Disordered" evidence="1">
    <location>
        <begin position="1"/>
        <end position="48"/>
    </location>
</feature>
<sequence length="259" mass="28431">MPQLTLAQAFARGTKKSGSEKQPPPKQPNAAPKPQPSKPQITPPSPAQKILFGPSGPYAEFDQFAVHPITHNGVIYPTSQHLFQALKFIGHRPDIAALIREATTAQLAFDIAHSNKPLARVDWFSVNVSQMEEVLFLKFTQYDHLKQQLIATGNAGLCQDSMTDSFWSVGPDLLGSNELGRALERVRERLGGSPAPVYTIAQCLKCRKRPASGELLYCGMACLRADISRVPPICPRCRRRPQIGDLGFCGVTCLKASRE</sequence>
<evidence type="ECO:0000313" key="4">
    <source>
        <dbReference type="Proteomes" id="UP000636479"/>
    </source>
</evidence>
<dbReference type="AlphaFoldDB" id="A0A8H6T5I9"/>
<comment type="caution">
    <text evidence="3">The sequence shown here is derived from an EMBL/GenBank/DDBJ whole genome shotgun (WGS) entry which is preliminary data.</text>
</comment>
<dbReference type="EMBL" id="JACAZF010000003">
    <property type="protein sequence ID" value="KAF7309805.1"/>
    <property type="molecule type" value="Genomic_DNA"/>
</dbReference>
<gene>
    <name evidence="3" type="ORF">MIND_00352400</name>
</gene>
<dbReference type="RefSeq" id="XP_037223255.1">
    <property type="nucleotide sequence ID" value="XM_037360370.1"/>
</dbReference>
<evidence type="ECO:0000313" key="3">
    <source>
        <dbReference type="EMBL" id="KAF7309805.1"/>
    </source>
</evidence>
<accession>A0A8H6T5I9</accession>
<evidence type="ECO:0000259" key="2">
    <source>
        <dbReference type="Pfam" id="PF08719"/>
    </source>
</evidence>
<dbReference type="CDD" id="cd15457">
    <property type="entry name" value="NADAR"/>
    <property type="match status" value="1"/>
</dbReference>
<proteinExistence type="predicted"/>
<dbReference type="GeneID" id="59342886"/>
<evidence type="ECO:0000256" key="1">
    <source>
        <dbReference type="SAM" id="MobiDB-lite"/>
    </source>
</evidence>